<evidence type="ECO:0000256" key="1">
    <source>
        <dbReference type="ARBA" id="ARBA00023125"/>
    </source>
</evidence>
<gene>
    <name evidence="3" type="ORF">B4067_2880</name>
</gene>
<evidence type="ECO:0000313" key="3">
    <source>
        <dbReference type="EMBL" id="KIL31287.1"/>
    </source>
</evidence>
<organism evidence="3 4">
    <name type="scientific">Bacillus subtilis subsp. subtilis</name>
    <dbReference type="NCBI Taxonomy" id="135461"/>
    <lineage>
        <taxon>Bacteria</taxon>
        <taxon>Bacillati</taxon>
        <taxon>Bacillota</taxon>
        <taxon>Bacilli</taxon>
        <taxon>Bacillales</taxon>
        <taxon>Bacillaceae</taxon>
        <taxon>Bacillus</taxon>
    </lineage>
</organism>
<dbReference type="SMART" id="SM00530">
    <property type="entry name" value="HTH_XRE"/>
    <property type="match status" value="1"/>
</dbReference>
<dbReference type="InterPro" id="IPR001387">
    <property type="entry name" value="Cro/C1-type_HTH"/>
</dbReference>
<comment type="caution">
    <text evidence="3">The sequence shown here is derived from an EMBL/GenBank/DDBJ whole genome shotgun (WGS) entry which is preliminary data.</text>
</comment>
<dbReference type="PANTHER" id="PTHR46558:SF13">
    <property type="entry name" value="HTH-TYPE TRANSCRIPTIONAL REGULATOR IMMR"/>
    <property type="match status" value="1"/>
</dbReference>
<dbReference type="PANTHER" id="PTHR46558">
    <property type="entry name" value="TRACRIPTIONAL REGULATORY PROTEIN-RELATED-RELATED"/>
    <property type="match status" value="1"/>
</dbReference>
<evidence type="ECO:0000313" key="4">
    <source>
        <dbReference type="Proteomes" id="UP000031970"/>
    </source>
</evidence>
<dbReference type="PROSITE" id="PS50943">
    <property type="entry name" value="HTH_CROC1"/>
    <property type="match status" value="1"/>
</dbReference>
<accession>A0ABD3ZSZ6</accession>
<keyword evidence="1" id="KW-0238">DNA-binding</keyword>
<dbReference type="InterPro" id="IPR010982">
    <property type="entry name" value="Lambda_DNA-bd_dom_sf"/>
</dbReference>
<dbReference type="SUPFAM" id="SSF47413">
    <property type="entry name" value="lambda repressor-like DNA-binding domains"/>
    <property type="match status" value="1"/>
</dbReference>
<dbReference type="Proteomes" id="UP000031970">
    <property type="component" value="Unassembled WGS sequence"/>
</dbReference>
<dbReference type="EMBL" id="JSXS01000063">
    <property type="protein sequence ID" value="KIL31287.1"/>
    <property type="molecule type" value="Genomic_DNA"/>
</dbReference>
<evidence type="ECO:0000259" key="2">
    <source>
        <dbReference type="PROSITE" id="PS50943"/>
    </source>
</evidence>
<name>A0ABD3ZSZ6_BACIU</name>
<dbReference type="AlphaFoldDB" id="A0ABD3ZSZ6"/>
<dbReference type="CDD" id="cd00093">
    <property type="entry name" value="HTH_XRE"/>
    <property type="match status" value="1"/>
</dbReference>
<proteinExistence type="predicted"/>
<dbReference type="GO" id="GO:0003677">
    <property type="term" value="F:DNA binding"/>
    <property type="evidence" value="ECO:0007669"/>
    <property type="project" value="UniProtKB-KW"/>
</dbReference>
<dbReference type="Pfam" id="PF13560">
    <property type="entry name" value="HTH_31"/>
    <property type="match status" value="1"/>
</dbReference>
<feature type="domain" description="HTH cro/C1-type" evidence="2">
    <location>
        <begin position="11"/>
        <end position="65"/>
    </location>
</feature>
<dbReference type="Gene3D" id="1.10.260.40">
    <property type="entry name" value="lambda repressor-like DNA-binding domains"/>
    <property type="match status" value="1"/>
</dbReference>
<reference evidence="3 4" key="1">
    <citation type="submission" date="2014-11" db="EMBL/GenBank/DDBJ databases">
        <title>Draft Genome Sequences of Nine Bacillus subtilis Strains that Form Spores with High Heat-Resistance.</title>
        <authorList>
            <person name="Krawcyk A.O."/>
            <person name="Berendsen E.M."/>
            <person name="de Jong A."/>
            <person name="Holsappel S."/>
            <person name="Eijlander R.T."/>
            <person name="Wells-Bennik M."/>
            <person name="Kuipers O.P."/>
        </authorList>
    </citation>
    <scope>NUCLEOTIDE SEQUENCE [LARGE SCALE GENOMIC DNA]</scope>
    <source>
        <strain evidence="3 4">B4067</strain>
    </source>
</reference>
<protein>
    <recommendedName>
        <fullName evidence="2">HTH cro/C1-type domain-containing protein</fullName>
    </recommendedName>
</protein>
<dbReference type="RefSeq" id="WP_052470560.1">
    <property type="nucleotide sequence ID" value="NZ_JSXS01000063.1"/>
</dbReference>
<sequence length="113" mass="12806">MLTHAELGAKLKEARSISGLKQQEAAENLNIGRQKLISIEKGMGPIDTVLLKKMADLYGFALDHFFEEDNEEFDVKLAFRAADLEEDDQQTINWSRKILVNIGILNEICEELN</sequence>